<evidence type="ECO:0000313" key="4">
    <source>
        <dbReference type="Proteomes" id="UP000694845"/>
    </source>
</evidence>
<evidence type="ECO:0000259" key="3">
    <source>
        <dbReference type="PROSITE" id="PS50174"/>
    </source>
</evidence>
<dbReference type="RefSeq" id="XP_022086966.1">
    <property type="nucleotide sequence ID" value="XM_022231274.1"/>
</dbReference>
<dbReference type="PANTHER" id="PTHR23149">
    <property type="entry name" value="G PATCH DOMAIN CONTAINING PROTEIN"/>
    <property type="match status" value="1"/>
</dbReference>
<reference evidence="5" key="1">
    <citation type="submission" date="2025-08" db="UniProtKB">
        <authorList>
            <consortium name="RefSeq"/>
        </authorList>
    </citation>
    <scope>IDENTIFICATION</scope>
</reference>
<protein>
    <recommendedName>
        <fullName evidence="1">G patch domain-containing protein 4</fullName>
    </recommendedName>
</protein>
<feature type="region of interest" description="Disordered" evidence="2">
    <location>
        <begin position="164"/>
        <end position="310"/>
    </location>
</feature>
<dbReference type="AlphaFoldDB" id="A0A8B7Y547"/>
<dbReference type="SMART" id="SM00443">
    <property type="entry name" value="G_patch"/>
    <property type="match status" value="1"/>
</dbReference>
<feature type="compositionally biased region" description="Basic residues" evidence="2">
    <location>
        <begin position="227"/>
        <end position="241"/>
    </location>
</feature>
<feature type="compositionally biased region" description="Basic residues" evidence="2">
    <location>
        <begin position="164"/>
        <end position="178"/>
    </location>
</feature>
<evidence type="ECO:0000256" key="1">
    <source>
        <dbReference type="ARBA" id="ARBA00040365"/>
    </source>
</evidence>
<dbReference type="GO" id="GO:0003676">
    <property type="term" value="F:nucleic acid binding"/>
    <property type="evidence" value="ECO:0007669"/>
    <property type="project" value="InterPro"/>
</dbReference>
<organism evidence="4 5">
    <name type="scientific">Acanthaster planci</name>
    <name type="common">Crown-of-thorns starfish</name>
    <dbReference type="NCBI Taxonomy" id="133434"/>
    <lineage>
        <taxon>Eukaryota</taxon>
        <taxon>Metazoa</taxon>
        <taxon>Echinodermata</taxon>
        <taxon>Eleutherozoa</taxon>
        <taxon>Asterozoa</taxon>
        <taxon>Asteroidea</taxon>
        <taxon>Valvatacea</taxon>
        <taxon>Valvatida</taxon>
        <taxon>Acanthasteridae</taxon>
        <taxon>Acanthaster</taxon>
    </lineage>
</organism>
<sequence length="355" mass="39514">MAAYGCSKFAQQQLEKHGWKSGQGLGRTESGISEAIKVKIKHDTAGVGHDPGEQFTYHWWDHVFNKAASNIVVQTDQDGVKLSRREETQGLISNKKSSRKRAKKLLLYGNFVKSSTLTAEGLQPQDEDASLSSSDEDGSGTGSREETNIDERFFKACGGRTAHKGARHGLHLSGKLKRIQAQEEGRYQPQPPKDVETTGWHSTPDDARAYGQPPSLKGDSVGDEGQRRKRRTKGKRRKLKKRSLEETHGEGTSVGHFQDDTSDRKVVTDGHEDKRPRLTTDEGTDTDLSTTDVLERDDRQKKEHTRGKMVANGCMNAHEYSTRECEAQQLGVDLDSRAATKRAKKAKRTQEKGES</sequence>
<dbReference type="InterPro" id="IPR050656">
    <property type="entry name" value="PINX1"/>
</dbReference>
<dbReference type="OMA" id="YSTRECE"/>
<feature type="domain" description="G-patch" evidence="3">
    <location>
        <begin position="6"/>
        <end position="52"/>
    </location>
</feature>
<gene>
    <name evidence="5" type="primary">LOC110977287</name>
</gene>
<accession>A0A8B7Y547</accession>
<name>A0A8B7Y547_ACAPL</name>
<dbReference type="PANTHER" id="PTHR23149:SF9">
    <property type="entry name" value="G PATCH DOMAIN-CONTAINING PROTEIN 4"/>
    <property type="match status" value="1"/>
</dbReference>
<proteinExistence type="predicted"/>
<evidence type="ECO:0000256" key="2">
    <source>
        <dbReference type="SAM" id="MobiDB-lite"/>
    </source>
</evidence>
<dbReference type="InterPro" id="IPR000467">
    <property type="entry name" value="G_patch_dom"/>
</dbReference>
<dbReference type="Pfam" id="PF01585">
    <property type="entry name" value="G-patch"/>
    <property type="match status" value="1"/>
</dbReference>
<evidence type="ECO:0000313" key="5">
    <source>
        <dbReference type="RefSeq" id="XP_022086966.1"/>
    </source>
</evidence>
<dbReference type="GO" id="GO:0005730">
    <property type="term" value="C:nucleolus"/>
    <property type="evidence" value="ECO:0007669"/>
    <property type="project" value="TreeGrafter"/>
</dbReference>
<dbReference type="PROSITE" id="PS50174">
    <property type="entry name" value="G_PATCH"/>
    <property type="match status" value="1"/>
</dbReference>
<feature type="compositionally biased region" description="Acidic residues" evidence="2">
    <location>
        <begin position="125"/>
        <end position="138"/>
    </location>
</feature>
<feature type="region of interest" description="Disordered" evidence="2">
    <location>
        <begin position="331"/>
        <end position="355"/>
    </location>
</feature>
<feature type="compositionally biased region" description="Basic and acidic residues" evidence="2">
    <location>
        <begin position="257"/>
        <end position="280"/>
    </location>
</feature>
<dbReference type="GeneID" id="110977287"/>
<feature type="region of interest" description="Disordered" evidence="2">
    <location>
        <begin position="118"/>
        <end position="150"/>
    </location>
</feature>
<dbReference type="KEGG" id="aplc:110977287"/>
<dbReference type="OrthoDB" id="10019757at2759"/>
<keyword evidence="4" id="KW-1185">Reference proteome</keyword>
<dbReference type="Proteomes" id="UP000694845">
    <property type="component" value="Unplaced"/>
</dbReference>